<feature type="region of interest" description="Disordered" evidence="1">
    <location>
        <begin position="1"/>
        <end position="83"/>
    </location>
</feature>
<name>A0AA38FDL2_TAXCH</name>
<dbReference type="InterPro" id="IPR019835">
    <property type="entry name" value="SWIB_domain"/>
</dbReference>
<accession>A0AA38FDL2</accession>
<dbReference type="AlphaFoldDB" id="A0AA38FDL2"/>
<dbReference type="PANTHER" id="PTHR13844">
    <property type="entry name" value="SWI/SNF-RELATED MATRIX-ASSOCIATED ACTIN-DEPENDENT REGULATOR OF CHROMATIN SUBFAMILY D"/>
    <property type="match status" value="1"/>
</dbReference>
<feature type="compositionally biased region" description="Basic and acidic residues" evidence="1">
    <location>
        <begin position="43"/>
        <end position="66"/>
    </location>
</feature>
<feature type="non-terminal residue" evidence="3">
    <location>
        <position position="1"/>
    </location>
</feature>
<dbReference type="InterPro" id="IPR036885">
    <property type="entry name" value="SWIB_MDM2_dom_sf"/>
</dbReference>
<reference evidence="3 4" key="1">
    <citation type="journal article" date="2021" name="Nat. Plants">
        <title>The Taxus genome provides insights into paclitaxel biosynthesis.</title>
        <authorList>
            <person name="Xiong X."/>
            <person name="Gou J."/>
            <person name="Liao Q."/>
            <person name="Li Y."/>
            <person name="Zhou Q."/>
            <person name="Bi G."/>
            <person name="Li C."/>
            <person name="Du R."/>
            <person name="Wang X."/>
            <person name="Sun T."/>
            <person name="Guo L."/>
            <person name="Liang H."/>
            <person name="Lu P."/>
            <person name="Wu Y."/>
            <person name="Zhang Z."/>
            <person name="Ro D.K."/>
            <person name="Shang Y."/>
            <person name="Huang S."/>
            <person name="Yan J."/>
        </authorList>
    </citation>
    <scope>NUCLEOTIDE SEQUENCE [LARGE SCALE GENOMIC DNA]</scope>
    <source>
        <strain evidence="3">Ta-2019</strain>
    </source>
</reference>
<evidence type="ECO:0000313" key="3">
    <source>
        <dbReference type="EMBL" id="KAH9297311.1"/>
    </source>
</evidence>
<dbReference type="PROSITE" id="PS51925">
    <property type="entry name" value="SWIB_MDM2"/>
    <property type="match status" value="2"/>
</dbReference>
<sequence length="275" mass="30671">MVSEEELVGRLQNDPQLETKVNEEDGLIGANKAQEGECMVNEEDGHTGAKAQEGESRDLKENKTEEPVSTPMEGRKRGRPGGLNKVCNVSPELQAIVGQATMPRTQIVKQLWMYIRANNLQDPSNKRNIICNDALRLVFDTDATDMFQMNKLLARHIWAIDSANDDSEPNAKKVANVNAAGLVSRVPISEFLASFLGTSETEMSHEEVVKHLWDYIRENKLQLLQMQDSVRWPTPTEDAVDLYLLGEAKPIGGAELNRQLESHATLAMSSIYVIK</sequence>
<evidence type="ECO:0000259" key="2">
    <source>
        <dbReference type="PROSITE" id="PS51925"/>
    </source>
</evidence>
<protein>
    <recommendedName>
        <fullName evidence="2">DM2 domain-containing protein</fullName>
    </recommendedName>
</protein>
<dbReference type="SMART" id="SM00151">
    <property type="entry name" value="SWIB"/>
    <property type="match status" value="2"/>
</dbReference>
<dbReference type="Proteomes" id="UP000824469">
    <property type="component" value="Unassembled WGS sequence"/>
</dbReference>
<dbReference type="CDD" id="cd10567">
    <property type="entry name" value="SWIB-MDM2_like"/>
    <property type="match status" value="2"/>
</dbReference>
<evidence type="ECO:0000256" key="1">
    <source>
        <dbReference type="SAM" id="MobiDB-lite"/>
    </source>
</evidence>
<dbReference type="Pfam" id="PF02201">
    <property type="entry name" value="SWIB"/>
    <property type="match status" value="2"/>
</dbReference>
<dbReference type="InterPro" id="IPR003121">
    <property type="entry name" value="SWIB_MDM2_domain"/>
</dbReference>
<comment type="caution">
    <text evidence="3">The sequence shown here is derived from an EMBL/GenBank/DDBJ whole genome shotgun (WGS) entry which is preliminary data.</text>
</comment>
<organism evidence="3 4">
    <name type="scientific">Taxus chinensis</name>
    <name type="common">Chinese yew</name>
    <name type="synonym">Taxus wallichiana var. chinensis</name>
    <dbReference type="NCBI Taxonomy" id="29808"/>
    <lineage>
        <taxon>Eukaryota</taxon>
        <taxon>Viridiplantae</taxon>
        <taxon>Streptophyta</taxon>
        <taxon>Embryophyta</taxon>
        <taxon>Tracheophyta</taxon>
        <taxon>Spermatophyta</taxon>
        <taxon>Pinopsida</taxon>
        <taxon>Pinidae</taxon>
        <taxon>Conifers II</taxon>
        <taxon>Cupressales</taxon>
        <taxon>Taxaceae</taxon>
        <taxon>Taxus</taxon>
    </lineage>
</organism>
<dbReference type="Gene3D" id="1.10.245.10">
    <property type="entry name" value="SWIB/MDM2 domain"/>
    <property type="match status" value="2"/>
</dbReference>
<proteinExistence type="predicted"/>
<feature type="domain" description="DM2" evidence="2">
    <location>
        <begin position="181"/>
        <end position="266"/>
    </location>
</feature>
<dbReference type="SUPFAM" id="SSF47592">
    <property type="entry name" value="SWIB/MDM2 domain"/>
    <property type="match status" value="2"/>
</dbReference>
<keyword evidence="4" id="KW-1185">Reference proteome</keyword>
<feature type="domain" description="DM2" evidence="2">
    <location>
        <begin position="82"/>
        <end position="159"/>
    </location>
</feature>
<gene>
    <name evidence="3" type="ORF">KI387_028993</name>
</gene>
<evidence type="ECO:0000313" key="4">
    <source>
        <dbReference type="Proteomes" id="UP000824469"/>
    </source>
</evidence>
<dbReference type="EMBL" id="JAHRHJ020000010">
    <property type="protein sequence ID" value="KAH9297311.1"/>
    <property type="molecule type" value="Genomic_DNA"/>
</dbReference>